<feature type="transmembrane region" description="Helical" evidence="8">
    <location>
        <begin position="741"/>
        <end position="763"/>
    </location>
</feature>
<feature type="region of interest" description="Disordered" evidence="7">
    <location>
        <begin position="583"/>
        <end position="617"/>
    </location>
</feature>
<sequence length="1146" mass="124446">MAAPPPPPPPELTDDKYFVGTAAFVQNLWVSAVLGASWLVLFELLRRWGPSWRVYLCNTLESQRSYLVERAPKPCPRAPFAWLPSALAMTHAELRATMGLDEYLFLRFVRMGFKWLSLAAALSLAIILPINATAGDSSSSSNLDPKLVSGINSLTMAKIENGSSRLWAHLVVYVACSAWLMALLWGLWAEFEVYSGEWFASDISAAEQHAVLVTNVPLRPAQPRSSNPLVRRPTVEGALKFARRRLGHALRGTASWLDQQGLDRSEAHALPESLDREATDFNTELPEGDTQDACGRESTDACTSTESASTSANRGLAKGAAAEHARIDASGEGLNISTVATGGAGGALEPHGSALRSVPRPMASAEDKGEGVSSGSEEDAASQGCCGEIASAVRVVWDGTGNVVRWAALGVLTGLASVLTLVAFSAVWCYRMIWAATFECLPFDALPMKFNVGDNANVRRMQAKAGLVRGTSDTYATVSARVHGLFSTLFPGDYVACWLVPDTRRLDELSTKRTNALRTLASAQHALLKGGRALRRTDAPPAALGVAARGVAPADLGFPDCSHRSSDEPTDAHIDVELGAMRKTSSAVPAEPTAAPAAEPPPDTTKVLGGRGRSDDSKAARSSSAECCHRCGCDCLVLCCSCVCCCQDISGARRRQVRQLLQRVHAIDEAIEREYAAVLKREPTSSAVVIFNNRRAAATASAMLLAQGPAWRAAPCPGATDLQWKNLIIDEETRFLRSGRAALWAAALILVFTIPVSALQNVLNCDNLSWMCNWGEFFANFVNGTLQGMIQSIFLILGHMASLLAARFSGDASLAQQYRRASWTYFALILINLWLVILVTRVGNIWNVGQWFSDLGNVWESLGLLIPITSTYFLNYVVFRTFSALAMEMISLPLLIQYWWRMGIARVRDGVTTIAECEHQAGPIPFPFHRLVAQVSFVFALACIYLVIAPVTAGFCWLFFLILTPVLRFNMVYKYHQTFASGGRIWPMIFSQCMVGLIVAQITLTGVFFVKQAWVVGGFSCALVVVTIVWWVVAHERFGKTTRSLPLRLNAEQVKGVPQRARWSGLDEQRALRSVDGARLELADHFAPPRLAQAIGGDRPGLLAGPASHAPSSARASTELVRARLAQAGIYRERTPKERRAAAARG</sequence>
<evidence type="ECO:0000256" key="6">
    <source>
        <dbReference type="ARBA" id="ARBA00023136"/>
    </source>
</evidence>
<dbReference type="EMBL" id="HBDZ01010059">
    <property type="protein sequence ID" value="CAD8242548.1"/>
    <property type="molecule type" value="Transcribed_RNA"/>
</dbReference>
<evidence type="ECO:0000259" key="10">
    <source>
        <dbReference type="Pfam" id="PF13967"/>
    </source>
</evidence>
<feature type="domain" description="CSC1/OSCA1-like cytosolic" evidence="11">
    <location>
        <begin position="468"/>
        <end position="726"/>
    </location>
</feature>
<comment type="similarity">
    <text evidence="2">Belongs to the CSC1 (TC 1.A.17) family.</text>
</comment>
<dbReference type="PANTHER" id="PTHR13018:SF5">
    <property type="entry name" value="RE44586P"/>
    <property type="match status" value="1"/>
</dbReference>
<feature type="transmembrane region" description="Helical" evidence="8">
    <location>
        <begin position="937"/>
        <end position="964"/>
    </location>
</feature>
<feature type="compositionally biased region" description="Low complexity" evidence="7">
    <location>
        <begin position="300"/>
        <end position="312"/>
    </location>
</feature>
<evidence type="ECO:0000259" key="9">
    <source>
        <dbReference type="Pfam" id="PF02714"/>
    </source>
</evidence>
<feature type="transmembrane region" description="Helical" evidence="8">
    <location>
        <begin position="789"/>
        <end position="810"/>
    </location>
</feature>
<dbReference type="InterPro" id="IPR032880">
    <property type="entry name" value="CSC1/OSCA1-like_N"/>
</dbReference>
<feature type="transmembrane region" description="Helical" evidence="8">
    <location>
        <begin position="822"/>
        <end position="846"/>
    </location>
</feature>
<feature type="transmembrane region" description="Helical" evidence="8">
    <location>
        <begin position="166"/>
        <end position="188"/>
    </location>
</feature>
<reference evidence="12" key="1">
    <citation type="submission" date="2021-01" db="EMBL/GenBank/DDBJ databases">
        <authorList>
            <person name="Corre E."/>
            <person name="Pelletier E."/>
            <person name="Niang G."/>
            <person name="Scheremetjew M."/>
            <person name="Finn R."/>
            <person name="Kale V."/>
            <person name="Holt S."/>
            <person name="Cochrane G."/>
            <person name="Meng A."/>
            <person name="Brown T."/>
            <person name="Cohen L."/>
        </authorList>
    </citation>
    <scope>NUCLEOTIDE SEQUENCE</scope>
    <source>
        <strain evidence="12">CCMP1413</strain>
    </source>
</reference>
<evidence type="ECO:0008006" key="13">
    <source>
        <dbReference type="Google" id="ProtNLM"/>
    </source>
</evidence>
<dbReference type="Pfam" id="PF13967">
    <property type="entry name" value="RSN1_TM"/>
    <property type="match status" value="1"/>
</dbReference>
<evidence type="ECO:0000256" key="8">
    <source>
        <dbReference type="SAM" id="Phobius"/>
    </source>
</evidence>
<feature type="region of interest" description="Disordered" evidence="7">
    <location>
        <begin position="347"/>
        <end position="380"/>
    </location>
</feature>
<feature type="domain" description="CSC1/OSCA1-like N-terminal transmembrane" evidence="10">
    <location>
        <begin position="23"/>
        <end position="185"/>
    </location>
</feature>
<proteinExistence type="inferred from homology"/>
<organism evidence="12">
    <name type="scientific">Prasinoderma coloniale</name>
    <dbReference type="NCBI Taxonomy" id="156133"/>
    <lineage>
        <taxon>Eukaryota</taxon>
        <taxon>Viridiplantae</taxon>
        <taxon>Prasinodermophyta</taxon>
        <taxon>Prasinodermophyceae</taxon>
        <taxon>Prasinodermales</taxon>
        <taxon>Prasinodermaceae</taxon>
        <taxon>Prasinoderma</taxon>
    </lineage>
</organism>
<keyword evidence="3" id="KW-0813">Transport</keyword>
<evidence type="ECO:0000256" key="2">
    <source>
        <dbReference type="ARBA" id="ARBA00007779"/>
    </source>
</evidence>
<gene>
    <name evidence="12" type="ORF">PCOL08062_LOCUS7678</name>
</gene>
<keyword evidence="4 8" id="KW-0812">Transmembrane</keyword>
<accession>A0A7R9TQX5</accession>
<dbReference type="GO" id="GO:0005227">
    <property type="term" value="F:calcium-activated cation channel activity"/>
    <property type="evidence" value="ECO:0007669"/>
    <property type="project" value="InterPro"/>
</dbReference>
<keyword evidence="6 8" id="KW-0472">Membrane</keyword>
<evidence type="ECO:0000256" key="4">
    <source>
        <dbReference type="ARBA" id="ARBA00022692"/>
    </source>
</evidence>
<dbReference type="PANTHER" id="PTHR13018">
    <property type="entry name" value="PROBABLE MEMBRANE PROTEIN DUF221-RELATED"/>
    <property type="match status" value="1"/>
</dbReference>
<dbReference type="InterPro" id="IPR003864">
    <property type="entry name" value="CSC1/OSCA1-like_7TM"/>
</dbReference>
<feature type="domain" description="CSC1/OSCA1-like 7TM region" evidence="9">
    <location>
        <begin position="742"/>
        <end position="1008"/>
    </location>
</feature>
<protein>
    <recommendedName>
        <fullName evidence="13">CSC1/OSCA1-like 7TM region domain-containing protein</fullName>
    </recommendedName>
</protein>
<feature type="compositionally biased region" description="Low complexity" evidence="7">
    <location>
        <begin position="584"/>
        <end position="597"/>
    </location>
</feature>
<comment type="subcellular location">
    <subcellularLocation>
        <location evidence="1">Membrane</location>
        <topology evidence="1">Multi-pass membrane protein</topology>
    </subcellularLocation>
</comment>
<evidence type="ECO:0000259" key="11">
    <source>
        <dbReference type="Pfam" id="PF14703"/>
    </source>
</evidence>
<dbReference type="Pfam" id="PF02714">
    <property type="entry name" value="RSN1_7TM"/>
    <property type="match status" value="1"/>
</dbReference>
<feature type="transmembrane region" description="Helical" evidence="8">
    <location>
        <begin position="17"/>
        <end position="41"/>
    </location>
</feature>
<dbReference type="InterPro" id="IPR027815">
    <property type="entry name" value="CSC1/OSCA1-like_cyt"/>
</dbReference>
<feature type="transmembrane region" description="Helical" evidence="8">
    <location>
        <begin position="858"/>
        <end position="875"/>
    </location>
</feature>
<evidence type="ECO:0000256" key="7">
    <source>
        <dbReference type="SAM" id="MobiDB-lite"/>
    </source>
</evidence>
<feature type="region of interest" description="Disordered" evidence="7">
    <location>
        <begin position="282"/>
        <end position="313"/>
    </location>
</feature>
<dbReference type="GO" id="GO:0005886">
    <property type="term" value="C:plasma membrane"/>
    <property type="evidence" value="ECO:0007669"/>
    <property type="project" value="TreeGrafter"/>
</dbReference>
<dbReference type="Pfam" id="PF14703">
    <property type="entry name" value="PHM7_cyt"/>
    <property type="match status" value="1"/>
</dbReference>
<feature type="transmembrane region" description="Helical" evidence="8">
    <location>
        <begin position="1014"/>
        <end position="1033"/>
    </location>
</feature>
<name>A0A7R9TQX5_9VIRI</name>
<evidence type="ECO:0000256" key="5">
    <source>
        <dbReference type="ARBA" id="ARBA00022989"/>
    </source>
</evidence>
<dbReference type="InterPro" id="IPR045122">
    <property type="entry name" value="Csc1-like"/>
</dbReference>
<evidence type="ECO:0000256" key="1">
    <source>
        <dbReference type="ARBA" id="ARBA00004141"/>
    </source>
</evidence>
<dbReference type="AlphaFoldDB" id="A0A7R9TQX5"/>
<keyword evidence="5 8" id="KW-1133">Transmembrane helix</keyword>
<evidence type="ECO:0000313" key="12">
    <source>
        <dbReference type="EMBL" id="CAD8242548.1"/>
    </source>
</evidence>
<feature type="transmembrane region" description="Helical" evidence="8">
    <location>
        <begin position="985"/>
        <end position="1008"/>
    </location>
</feature>
<evidence type="ECO:0000256" key="3">
    <source>
        <dbReference type="ARBA" id="ARBA00022448"/>
    </source>
</evidence>